<name>A0AAV7IFE9_COTGL</name>
<comment type="subcellular location">
    <subcellularLocation>
        <location evidence="1 6">Nucleus</location>
    </subcellularLocation>
</comment>
<dbReference type="GO" id="GO:0003697">
    <property type="term" value="F:single-stranded DNA binding"/>
    <property type="evidence" value="ECO:0007669"/>
    <property type="project" value="UniProtKB-UniRule"/>
</dbReference>
<organism evidence="10 11">
    <name type="scientific">Cotesia glomerata</name>
    <name type="common">Lepidopteran parasitic wasp</name>
    <name type="synonym">Apanteles glomeratus</name>
    <dbReference type="NCBI Taxonomy" id="32391"/>
    <lineage>
        <taxon>Eukaryota</taxon>
        <taxon>Metazoa</taxon>
        <taxon>Ecdysozoa</taxon>
        <taxon>Arthropoda</taxon>
        <taxon>Hexapoda</taxon>
        <taxon>Insecta</taxon>
        <taxon>Pterygota</taxon>
        <taxon>Neoptera</taxon>
        <taxon>Endopterygota</taxon>
        <taxon>Hymenoptera</taxon>
        <taxon>Apocrita</taxon>
        <taxon>Ichneumonoidea</taxon>
        <taxon>Braconidae</taxon>
        <taxon>Microgastrinae</taxon>
        <taxon>Cotesia</taxon>
    </lineage>
</organism>
<dbReference type="Pfam" id="PF05645">
    <property type="entry name" value="RNA_pol_Rpc82"/>
    <property type="match status" value="1"/>
</dbReference>
<keyword evidence="5 6" id="KW-0539">Nucleus</keyword>
<dbReference type="PANTHER" id="PTHR12949:SF0">
    <property type="entry name" value="DNA-DIRECTED RNA POLYMERASE III SUBUNIT RPC3"/>
    <property type="match status" value="1"/>
</dbReference>
<reference evidence="10 11" key="1">
    <citation type="journal article" date="2021" name="J. Hered.">
        <title>A chromosome-level genome assembly of the parasitoid wasp, Cotesia glomerata (Hymenoptera: Braconidae).</title>
        <authorList>
            <person name="Pinto B.J."/>
            <person name="Weis J.J."/>
            <person name="Gamble T."/>
            <person name="Ode P.J."/>
            <person name="Paul R."/>
            <person name="Zaspel J.M."/>
        </authorList>
    </citation>
    <scope>NUCLEOTIDE SEQUENCE [LARGE SCALE GENOMIC DNA]</scope>
    <source>
        <strain evidence="10">CgM1</strain>
    </source>
</reference>
<accession>A0AAV7IFE9</accession>
<dbReference type="Gene3D" id="6.10.140.1450">
    <property type="match status" value="1"/>
</dbReference>
<dbReference type="Gene3D" id="1.10.10.10">
    <property type="entry name" value="Winged helix-like DNA-binding domain superfamily/Winged helix DNA-binding domain"/>
    <property type="match status" value="4"/>
</dbReference>
<evidence type="ECO:0000313" key="11">
    <source>
        <dbReference type="Proteomes" id="UP000826195"/>
    </source>
</evidence>
<feature type="domain" description="RNA polymerase III subunit RPC82-related helix-turn-helix" evidence="8">
    <location>
        <begin position="7"/>
        <end position="67"/>
    </location>
</feature>
<keyword evidence="3 6" id="KW-0240">DNA-directed RNA polymerase</keyword>
<keyword evidence="4 6" id="KW-0804">Transcription</keyword>
<comment type="subunit">
    <text evidence="6">Component of the RNA polymerase III (Pol III) complex consisting of 17 subunits.</text>
</comment>
<sequence>MSYMCGKLCSAILLQHFGETVESVGDCLFKNNKQTVPFIISKLCLPPNKVRESLCVLIRFGLVSYEQEEKEPVRYVLDYDKVLNILRYSRFMLFIKKCSGDESEIMFEEVLKNGYETASQVIIRAYEKISKVNKIPSIELLYEQFQTMVKNQFLIRNTPENNKNDKTSSIGNTDFDVPKLNLEEIQKIVDKAINSEGKTGFGDDNIYWKVNFDRLIQDLRDEIIVETVGRIYDNDAAELMRRLIFLMYTRTASWAPTSNPIPFHEIREDIRKLNIPKLTQYLDQYLQIIVEDSRRFVKRVGDSGGGQFSIDMKEILSQLAWATVENVVLERFGSKAARIFRLVRHEKFIEEDKIKQIAMMPEREIKELMYILLDKNYLQVQEVKKSTAPTAPMKGIFLLHINFNHVVRMVVEHCYHALYNAILRRNHVTTTNESLMDKHLRLETVLSNLEAMNADPAQIEQVRLLMTPAEKIQVDKVKITTKTLGTAELFIEDTLFLLKMYLRYH</sequence>
<dbReference type="InterPro" id="IPR055207">
    <property type="entry name" value="POLR3C_WHD"/>
</dbReference>
<evidence type="ECO:0000313" key="10">
    <source>
        <dbReference type="EMBL" id="KAH0550469.1"/>
    </source>
</evidence>
<dbReference type="PANTHER" id="PTHR12949">
    <property type="entry name" value="RNA POLYMERASE III DNA DIRECTED -RELATED"/>
    <property type="match status" value="1"/>
</dbReference>
<evidence type="ECO:0000256" key="1">
    <source>
        <dbReference type="ARBA" id="ARBA00004123"/>
    </source>
</evidence>
<dbReference type="FunFam" id="1.10.10.10:FF:000199">
    <property type="entry name" value="DNA-directed RNA polymerase III subunit RPC3"/>
    <property type="match status" value="1"/>
</dbReference>
<dbReference type="InterPro" id="IPR039748">
    <property type="entry name" value="RPC3"/>
</dbReference>
<evidence type="ECO:0000256" key="2">
    <source>
        <dbReference type="ARBA" id="ARBA00007206"/>
    </source>
</evidence>
<comment type="function">
    <text evidence="6">DNA-dependent RNA polymerase catalyzes the transcription of DNA into RNA using the four ribonucleoside triphosphates as substrates. Specific core component of RNA polymerase III which synthesizes small RNAs, such as 5S rRNA and tRNAs.</text>
</comment>
<evidence type="ECO:0000259" key="7">
    <source>
        <dbReference type="Pfam" id="PF05645"/>
    </source>
</evidence>
<dbReference type="Proteomes" id="UP000826195">
    <property type="component" value="Unassembled WGS sequence"/>
</dbReference>
<evidence type="ECO:0000256" key="6">
    <source>
        <dbReference type="RuleBase" id="RU367076"/>
    </source>
</evidence>
<evidence type="ECO:0000256" key="4">
    <source>
        <dbReference type="ARBA" id="ARBA00023163"/>
    </source>
</evidence>
<protein>
    <recommendedName>
        <fullName evidence="6">DNA-directed RNA polymerase III subunit RPC3</fullName>
        <shortName evidence="6">RNA polymerase III subunit C3</shortName>
    </recommendedName>
</protein>
<proteinExistence type="inferred from homology"/>
<dbReference type="AlphaFoldDB" id="A0AAV7IFE9"/>
<comment type="similarity">
    <text evidence="2 6">Belongs to the eukaryotic RPC3/POLR3C RNA polymerase subunit family.</text>
</comment>
<evidence type="ECO:0000256" key="5">
    <source>
        <dbReference type="ARBA" id="ARBA00023242"/>
    </source>
</evidence>
<evidence type="ECO:0000256" key="3">
    <source>
        <dbReference type="ARBA" id="ARBA00022478"/>
    </source>
</evidence>
<feature type="domain" description="RNA polymerase III Rpc82 C -terminal" evidence="7">
    <location>
        <begin position="192"/>
        <end position="319"/>
    </location>
</feature>
<dbReference type="Pfam" id="PF20912">
    <property type="entry name" value="RPC3_helical"/>
    <property type="match status" value="1"/>
</dbReference>
<dbReference type="Pfam" id="PF08221">
    <property type="entry name" value="HTH_9"/>
    <property type="match status" value="1"/>
</dbReference>
<dbReference type="GO" id="GO:0005666">
    <property type="term" value="C:RNA polymerase III complex"/>
    <property type="evidence" value="ECO:0007669"/>
    <property type="project" value="UniProtKB-UniRule"/>
</dbReference>
<dbReference type="Pfam" id="PF22536">
    <property type="entry name" value="WHD_POLR3C"/>
    <property type="match status" value="1"/>
</dbReference>
<gene>
    <name evidence="10" type="ORF">KQX54_019598</name>
</gene>
<feature type="domain" description="DNA-directed RNA polymerase III subunit RPC3 winged-helix" evidence="9">
    <location>
        <begin position="324"/>
        <end position="401"/>
    </location>
</feature>
<dbReference type="InterPro" id="IPR013197">
    <property type="entry name" value="RNA_pol_III_RPC82-rel_HTH"/>
</dbReference>
<dbReference type="InterPro" id="IPR036388">
    <property type="entry name" value="WH-like_DNA-bd_sf"/>
</dbReference>
<dbReference type="EMBL" id="JAHXZJ010001864">
    <property type="protein sequence ID" value="KAH0550469.1"/>
    <property type="molecule type" value="Genomic_DNA"/>
</dbReference>
<dbReference type="GO" id="GO:0006351">
    <property type="term" value="P:DNA-templated transcription"/>
    <property type="evidence" value="ECO:0007669"/>
    <property type="project" value="InterPro"/>
</dbReference>
<comment type="caution">
    <text evidence="10">The sequence shown here is derived from an EMBL/GenBank/DDBJ whole genome shotgun (WGS) entry which is preliminary data.</text>
</comment>
<evidence type="ECO:0000259" key="9">
    <source>
        <dbReference type="Pfam" id="PF22536"/>
    </source>
</evidence>
<keyword evidence="11" id="KW-1185">Reference proteome</keyword>
<dbReference type="InterPro" id="IPR008806">
    <property type="entry name" value="RNA_pol_III_Rpc82_C"/>
</dbReference>
<evidence type="ECO:0000259" key="8">
    <source>
        <dbReference type="Pfam" id="PF08221"/>
    </source>
</evidence>